<dbReference type="OrthoDB" id="8191639at2759"/>
<evidence type="ECO:0000256" key="1">
    <source>
        <dbReference type="ARBA" id="ARBA00022552"/>
    </source>
</evidence>
<keyword evidence="2" id="KW-0540">Nuclease</keyword>
<dbReference type="GO" id="GO:0004527">
    <property type="term" value="F:exonuclease activity"/>
    <property type="evidence" value="ECO:0007669"/>
    <property type="project" value="UniProtKB-KW"/>
</dbReference>
<dbReference type="InterPro" id="IPR013520">
    <property type="entry name" value="Ribonucl_H"/>
</dbReference>
<evidence type="ECO:0000259" key="6">
    <source>
        <dbReference type="SMART" id="SM00479"/>
    </source>
</evidence>
<dbReference type="PANTHER" id="PTHR12801">
    <property type="entry name" value="RNA EXONUCLEASE REXO1 / RECO3 FAMILY MEMBER-RELATED"/>
    <property type="match status" value="1"/>
</dbReference>
<dbReference type="GO" id="GO:0005634">
    <property type="term" value="C:nucleus"/>
    <property type="evidence" value="ECO:0007669"/>
    <property type="project" value="TreeGrafter"/>
</dbReference>
<comment type="function">
    <text evidence="5">Exoribonuclease involved in ribosome biosynthesis. Involved in the processing of ITS1, the internal transcribed spacer localized between the 18S and 5.8S rRNAs.</text>
</comment>
<dbReference type="VEuPathDB" id="FungiDB:TREMEDRAFT_60823"/>
<dbReference type="SMART" id="SM00479">
    <property type="entry name" value="EXOIII"/>
    <property type="match status" value="1"/>
</dbReference>
<proteinExistence type="predicted"/>
<gene>
    <name evidence="7" type="ORF">M231_06731</name>
</gene>
<dbReference type="Pfam" id="PF00929">
    <property type="entry name" value="RNase_T"/>
    <property type="match status" value="1"/>
</dbReference>
<dbReference type="Proteomes" id="UP000289152">
    <property type="component" value="Unassembled WGS sequence"/>
</dbReference>
<dbReference type="InParanoid" id="A0A4Q1BD17"/>
<evidence type="ECO:0000313" key="7">
    <source>
        <dbReference type="EMBL" id="RXK36017.1"/>
    </source>
</evidence>
<evidence type="ECO:0000256" key="2">
    <source>
        <dbReference type="ARBA" id="ARBA00022722"/>
    </source>
</evidence>
<reference evidence="7 8" key="1">
    <citation type="submission" date="2016-06" db="EMBL/GenBank/DDBJ databases">
        <title>Evolution of pathogenesis and genome organization in the Tremellales.</title>
        <authorList>
            <person name="Cuomo C."/>
            <person name="Litvintseva A."/>
            <person name="Heitman J."/>
            <person name="Chen Y."/>
            <person name="Sun S."/>
            <person name="Springer D."/>
            <person name="Dromer F."/>
            <person name="Young S."/>
            <person name="Zeng Q."/>
            <person name="Chapman S."/>
            <person name="Gujja S."/>
            <person name="Saif S."/>
            <person name="Birren B."/>
        </authorList>
    </citation>
    <scope>NUCLEOTIDE SEQUENCE [LARGE SCALE GENOMIC DNA]</scope>
    <source>
        <strain evidence="7 8">ATCC 28783</strain>
    </source>
</reference>
<protein>
    <recommendedName>
        <fullName evidence="6">Exonuclease domain-containing protein</fullName>
    </recommendedName>
</protein>
<sequence>MVGIRDPQYPNREVSALASLVIVDHTGKIQYQSLVHVPTDQVVNWRTSKSGIAPGDLDNAPSLENVQEEVKRILKSKILVGHSVWNDLSAIEIVHPKKDVRDTALYKPLRLHGFAQYRYPSLVRMTMEVLNRKIQSGKHDPVEDARATMDIFLTVREEYEKALSKGVKVHAKVMNGYEKWYS</sequence>
<dbReference type="InterPro" id="IPR047021">
    <property type="entry name" value="REXO1/3/4-like"/>
</dbReference>
<evidence type="ECO:0000256" key="5">
    <source>
        <dbReference type="ARBA" id="ARBA00025599"/>
    </source>
</evidence>
<dbReference type="InterPro" id="IPR036397">
    <property type="entry name" value="RNaseH_sf"/>
</dbReference>
<dbReference type="EMBL" id="SDIL01000112">
    <property type="protein sequence ID" value="RXK36017.1"/>
    <property type="molecule type" value="Genomic_DNA"/>
</dbReference>
<dbReference type="GO" id="GO:0000027">
    <property type="term" value="P:ribosomal large subunit assembly"/>
    <property type="evidence" value="ECO:0007669"/>
    <property type="project" value="TreeGrafter"/>
</dbReference>
<organism evidence="7 8">
    <name type="scientific">Tremella mesenterica</name>
    <name type="common">Jelly fungus</name>
    <dbReference type="NCBI Taxonomy" id="5217"/>
    <lineage>
        <taxon>Eukaryota</taxon>
        <taxon>Fungi</taxon>
        <taxon>Dikarya</taxon>
        <taxon>Basidiomycota</taxon>
        <taxon>Agaricomycotina</taxon>
        <taxon>Tremellomycetes</taxon>
        <taxon>Tremellales</taxon>
        <taxon>Tremellaceae</taxon>
        <taxon>Tremella</taxon>
    </lineage>
</organism>
<dbReference type="GO" id="GO:0006364">
    <property type="term" value="P:rRNA processing"/>
    <property type="evidence" value="ECO:0007669"/>
    <property type="project" value="UniProtKB-KW"/>
</dbReference>
<feature type="domain" description="Exonuclease" evidence="6">
    <location>
        <begin position="1"/>
        <end position="161"/>
    </location>
</feature>
<dbReference type="GO" id="GO:0003676">
    <property type="term" value="F:nucleic acid binding"/>
    <property type="evidence" value="ECO:0007669"/>
    <property type="project" value="InterPro"/>
</dbReference>
<dbReference type="SUPFAM" id="SSF53098">
    <property type="entry name" value="Ribonuclease H-like"/>
    <property type="match status" value="1"/>
</dbReference>
<keyword evidence="3" id="KW-0378">Hydrolase</keyword>
<keyword evidence="1" id="KW-0698">rRNA processing</keyword>
<dbReference type="AlphaFoldDB" id="A0A4Q1BD17"/>
<dbReference type="InterPro" id="IPR012337">
    <property type="entry name" value="RNaseH-like_sf"/>
</dbReference>
<accession>A0A4Q1BD17</accession>
<evidence type="ECO:0000256" key="4">
    <source>
        <dbReference type="ARBA" id="ARBA00022839"/>
    </source>
</evidence>
<evidence type="ECO:0000313" key="8">
    <source>
        <dbReference type="Proteomes" id="UP000289152"/>
    </source>
</evidence>
<dbReference type="PANTHER" id="PTHR12801:SF45">
    <property type="entry name" value="RNA EXONUCLEASE 4"/>
    <property type="match status" value="1"/>
</dbReference>
<dbReference type="STRING" id="5217.A0A4Q1BD17"/>
<dbReference type="Gene3D" id="3.30.420.10">
    <property type="entry name" value="Ribonuclease H-like superfamily/Ribonuclease H"/>
    <property type="match status" value="1"/>
</dbReference>
<name>A0A4Q1BD17_TREME</name>
<keyword evidence="8" id="KW-1185">Reference proteome</keyword>
<comment type="caution">
    <text evidence="7">The sequence shown here is derived from an EMBL/GenBank/DDBJ whole genome shotgun (WGS) entry which is preliminary data.</text>
</comment>
<evidence type="ECO:0000256" key="3">
    <source>
        <dbReference type="ARBA" id="ARBA00022801"/>
    </source>
</evidence>
<keyword evidence="4" id="KW-0269">Exonuclease</keyword>